<dbReference type="GO" id="GO:0006508">
    <property type="term" value="P:proteolysis"/>
    <property type="evidence" value="ECO:0007669"/>
    <property type="project" value="UniProtKB-KW"/>
</dbReference>
<proteinExistence type="inferred from homology"/>
<dbReference type="GO" id="GO:0008239">
    <property type="term" value="F:dipeptidyl-peptidase activity"/>
    <property type="evidence" value="ECO:0007669"/>
    <property type="project" value="TreeGrafter"/>
</dbReference>
<dbReference type="EMBL" id="KN847475">
    <property type="protein sequence ID" value="KIX08974.1"/>
    <property type="molecule type" value="Genomic_DNA"/>
</dbReference>
<protein>
    <submittedName>
        <fullName evidence="7">Uncharacterized protein</fullName>
    </submittedName>
</protein>
<dbReference type="InterPro" id="IPR029058">
    <property type="entry name" value="AB_hydrolase_fold"/>
</dbReference>
<accession>A0A0D2ISM7</accession>
<dbReference type="InterPro" id="IPR008758">
    <property type="entry name" value="Peptidase_S28"/>
</dbReference>
<feature type="signal peptide" evidence="6">
    <location>
        <begin position="1"/>
        <end position="18"/>
    </location>
</feature>
<dbReference type="PANTHER" id="PTHR11010:SF117">
    <property type="entry name" value="SERINE PROTEASE 16"/>
    <property type="match status" value="1"/>
</dbReference>
<dbReference type="RefSeq" id="XP_013276110.1">
    <property type="nucleotide sequence ID" value="XM_013420656.1"/>
</dbReference>
<keyword evidence="5" id="KW-0325">Glycoprotein</keyword>
<dbReference type="AlphaFoldDB" id="A0A0D2ISM7"/>
<gene>
    <name evidence="7" type="ORF">Z518_00052</name>
</gene>
<organism evidence="7 8">
    <name type="scientific">Rhinocladiella mackenziei CBS 650.93</name>
    <dbReference type="NCBI Taxonomy" id="1442369"/>
    <lineage>
        <taxon>Eukaryota</taxon>
        <taxon>Fungi</taxon>
        <taxon>Dikarya</taxon>
        <taxon>Ascomycota</taxon>
        <taxon>Pezizomycotina</taxon>
        <taxon>Eurotiomycetes</taxon>
        <taxon>Chaetothyriomycetidae</taxon>
        <taxon>Chaetothyriales</taxon>
        <taxon>Herpotrichiellaceae</taxon>
        <taxon>Rhinocladiella</taxon>
    </lineage>
</organism>
<evidence type="ECO:0000313" key="8">
    <source>
        <dbReference type="Proteomes" id="UP000053617"/>
    </source>
</evidence>
<dbReference type="PANTHER" id="PTHR11010">
    <property type="entry name" value="PROTEASE S28 PRO-X CARBOXYPEPTIDASE-RELATED"/>
    <property type="match status" value="1"/>
</dbReference>
<evidence type="ECO:0000256" key="4">
    <source>
        <dbReference type="ARBA" id="ARBA00022801"/>
    </source>
</evidence>
<keyword evidence="4" id="KW-0378">Hydrolase</keyword>
<keyword evidence="8" id="KW-1185">Reference proteome</keyword>
<dbReference type="HOGENOM" id="CLU_023630_0_0_1"/>
<dbReference type="GO" id="GO:0070008">
    <property type="term" value="F:serine-type exopeptidase activity"/>
    <property type="evidence" value="ECO:0007669"/>
    <property type="project" value="InterPro"/>
</dbReference>
<feature type="chain" id="PRO_5002244745" evidence="6">
    <location>
        <begin position="19"/>
        <end position="552"/>
    </location>
</feature>
<comment type="similarity">
    <text evidence="1">Belongs to the peptidase S28 family.</text>
</comment>
<reference evidence="7 8" key="1">
    <citation type="submission" date="2015-01" db="EMBL/GenBank/DDBJ databases">
        <title>The Genome Sequence of Rhinocladiella mackenzie CBS 650.93.</title>
        <authorList>
            <consortium name="The Broad Institute Genomics Platform"/>
            <person name="Cuomo C."/>
            <person name="de Hoog S."/>
            <person name="Gorbushina A."/>
            <person name="Stielow B."/>
            <person name="Teixiera M."/>
            <person name="Abouelleil A."/>
            <person name="Chapman S.B."/>
            <person name="Priest M."/>
            <person name="Young S.K."/>
            <person name="Wortman J."/>
            <person name="Nusbaum C."/>
            <person name="Birren B."/>
        </authorList>
    </citation>
    <scope>NUCLEOTIDE SEQUENCE [LARGE SCALE GENOMIC DNA]</scope>
    <source>
        <strain evidence="7 8">CBS 650.93</strain>
    </source>
</reference>
<evidence type="ECO:0000256" key="2">
    <source>
        <dbReference type="ARBA" id="ARBA00022670"/>
    </source>
</evidence>
<dbReference type="Gene3D" id="3.40.50.1820">
    <property type="entry name" value="alpha/beta hydrolase"/>
    <property type="match status" value="2"/>
</dbReference>
<evidence type="ECO:0000256" key="5">
    <source>
        <dbReference type="ARBA" id="ARBA00023180"/>
    </source>
</evidence>
<evidence type="ECO:0000256" key="3">
    <source>
        <dbReference type="ARBA" id="ARBA00022729"/>
    </source>
</evidence>
<keyword evidence="3 6" id="KW-0732">Signal</keyword>
<name>A0A0D2ISM7_9EURO</name>
<dbReference type="FunFam" id="3.40.50.1820:FF:000251">
    <property type="entry name" value="Extracelular serine carboxypeptidase, putative"/>
    <property type="match status" value="1"/>
</dbReference>
<dbReference type="OrthoDB" id="1735038at2759"/>
<dbReference type="VEuPathDB" id="FungiDB:Z518_00052"/>
<evidence type="ECO:0000256" key="1">
    <source>
        <dbReference type="ARBA" id="ARBA00011079"/>
    </source>
</evidence>
<evidence type="ECO:0000256" key="6">
    <source>
        <dbReference type="SAM" id="SignalP"/>
    </source>
</evidence>
<dbReference type="Proteomes" id="UP000053617">
    <property type="component" value="Unassembled WGS sequence"/>
</dbReference>
<dbReference type="Pfam" id="PF05577">
    <property type="entry name" value="Peptidase_S28"/>
    <property type="match status" value="2"/>
</dbReference>
<evidence type="ECO:0000313" key="7">
    <source>
        <dbReference type="EMBL" id="KIX08974.1"/>
    </source>
</evidence>
<dbReference type="SUPFAM" id="SSF53474">
    <property type="entry name" value="alpha/beta-Hydrolases"/>
    <property type="match status" value="1"/>
</dbReference>
<keyword evidence="2" id="KW-0645">Protease</keyword>
<dbReference type="GeneID" id="25288123"/>
<sequence>MRGALFLSASSLCGLVWARFVHENRIRRDRSNGRRNLAPAPHGLRVRDVDPEDLYPAHNISVPVDHFHNDSRYEPHSDEYFNLRYFFDATYYRPGGPVIVLQSGETDATGRLPFLQKGIVYQLASALHGIGVVLEHRYYGTSFPVPDLSTENMRFLSTDQAVADQAYFASHIVFPGLEHLNLTAPGTPYLAYGGSYAGGVVAFLRLLYPDLTWGAISSSGVTKAIYDYWEYYEPLREYAPAECIATQVKLINIIDNILLKNDSNTVAELKAGFGMESLTYSNDFANLASAGIGWWQSRNWSPDENSPEFDYYCGNITSDSILWPGYVGKESTAVSLIEAGGWGNESTVWTNRMLNWMAWISDSYVGDCEDTLDECYSYNNASAAMYTDKDISNYNALSWSYQYCTEWGYIQTGSGVPADRLPLISRLLTLEYLTQVCRYAFNITSRPDVDAVNKYGGFNISYPRLAIIGGEADPWRPATPLATLDIPDRLNDTSTASEPIILIPGAIHHWDENGLFPNETSPELPPPSVADAQNQLVQAAQEWMMEWAQSQL</sequence>